<feature type="compositionally biased region" description="Polar residues" evidence="1">
    <location>
        <begin position="437"/>
        <end position="456"/>
    </location>
</feature>
<feature type="region of interest" description="Disordered" evidence="1">
    <location>
        <begin position="259"/>
        <end position="407"/>
    </location>
</feature>
<dbReference type="SUPFAM" id="SSF47473">
    <property type="entry name" value="EF-hand"/>
    <property type="match status" value="2"/>
</dbReference>
<feature type="compositionally biased region" description="Basic and acidic residues" evidence="1">
    <location>
        <begin position="566"/>
        <end position="593"/>
    </location>
</feature>
<dbReference type="InterPro" id="IPR011992">
    <property type="entry name" value="EF-hand-dom_pair"/>
</dbReference>
<feature type="region of interest" description="Disordered" evidence="1">
    <location>
        <begin position="430"/>
        <end position="470"/>
    </location>
</feature>
<dbReference type="PROSITE" id="PS50031">
    <property type="entry name" value="EH"/>
    <property type="match status" value="1"/>
</dbReference>
<reference evidence="3 4" key="1">
    <citation type="journal article" date="2019" name="PLoS Negl. Trop. Dis.">
        <title>Whole genome sequencing of Entamoeba nuttalli reveals mammalian host-related molecular signatures and a novel octapeptide-repeat surface protein.</title>
        <authorList>
            <person name="Tanaka M."/>
            <person name="Makiuchi T."/>
            <person name="Komiyama T."/>
            <person name="Shiina T."/>
            <person name="Osaki K."/>
            <person name="Tachibana H."/>
        </authorList>
    </citation>
    <scope>NUCLEOTIDE SEQUENCE [LARGE SCALE GENOMIC DNA]</scope>
    <source>
        <strain evidence="3 4">P19-061405</strain>
    </source>
</reference>
<name>A0ABQ0DV48_9EUKA</name>
<dbReference type="Proteomes" id="UP001628156">
    <property type="component" value="Unassembled WGS sequence"/>
</dbReference>
<evidence type="ECO:0000313" key="4">
    <source>
        <dbReference type="Proteomes" id="UP001628156"/>
    </source>
</evidence>
<protein>
    <recommendedName>
        <fullName evidence="2">EH domain-containing protein</fullName>
    </recommendedName>
</protein>
<keyword evidence="4" id="KW-1185">Reference proteome</keyword>
<dbReference type="EMBL" id="BAAFRS010000304">
    <property type="protein sequence ID" value="GAB1226720.1"/>
    <property type="molecule type" value="Genomic_DNA"/>
</dbReference>
<organism evidence="3 4">
    <name type="scientific">Entamoeba nuttalli</name>
    <dbReference type="NCBI Taxonomy" id="412467"/>
    <lineage>
        <taxon>Eukaryota</taxon>
        <taxon>Amoebozoa</taxon>
        <taxon>Evosea</taxon>
        <taxon>Archamoebae</taxon>
        <taxon>Mastigamoebida</taxon>
        <taxon>Entamoebidae</taxon>
        <taxon>Entamoeba</taxon>
    </lineage>
</organism>
<feature type="region of interest" description="Disordered" evidence="1">
    <location>
        <begin position="212"/>
        <end position="240"/>
    </location>
</feature>
<gene>
    <name evidence="3" type="ORF">ENUP19_0304G0008</name>
</gene>
<feature type="region of interest" description="Disordered" evidence="1">
    <location>
        <begin position="566"/>
        <end position="612"/>
    </location>
</feature>
<dbReference type="PANTHER" id="PTHR11216:SF174">
    <property type="entry name" value="GH06923P"/>
    <property type="match status" value="1"/>
</dbReference>
<feature type="compositionally biased region" description="Basic and acidic residues" evidence="1">
    <location>
        <begin position="272"/>
        <end position="390"/>
    </location>
</feature>
<dbReference type="Gene3D" id="1.10.238.10">
    <property type="entry name" value="EF-hand"/>
    <property type="match status" value="1"/>
</dbReference>
<evidence type="ECO:0000256" key="1">
    <source>
        <dbReference type="SAM" id="MobiDB-lite"/>
    </source>
</evidence>
<evidence type="ECO:0000259" key="2">
    <source>
        <dbReference type="PROSITE" id="PS50031"/>
    </source>
</evidence>
<comment type="caution">
    <text evidence="3">The sequence shown here is derived from an EMBL/GenBank/DDBJ whole genome shotgun (WGS) entry which is preliminary data.</text>
</comment>
<sequence>MSINSKFSPEIPVDTLFHFADVDGDGMIGGSDALFFFQYTKLPMNVLSKIWSLSVPPKKPMYLSEFAKALVLIYYAQQNQPISNELFTKPPPYNSPIIDIPFFLKEDQIKQADNLFTSLINTNHVTMTKDIFAEKVLVQYSGILTIDDIMKITAKTNPNELNRNEFLLALALLKNQKAGFAIPKTIPSYFNTYVNTFEYHPPQHPLPIITPTVGSPAVEKPTEHNSLPQKDLPKIPTKAVPPLPQKVISTENVIGHKESISLHSEVSTTQNCEEKKEEMKTPKSSKEIKEEKKKAEELKKEEEKKKKEALKEEERKKKEEKKKAEELRKEEEKKKKEEKKEEERKKKEEKKNKKSQKEIKEEPPHPIEHLEEGKDEQASNDNEGIKKEDSNTNQEIFNTFSFDQPVENKIPTSIVKSKKTEESFSFGDGFNFDTIEKSGSNQEQTVPNPITSQKTQPLEPIPNTKQEEKASSGINFDIFSFDTPVTVNNIPTSVVKSSNSNVFSFETETTKDKEEEQKNPEIGFEEINKKLEEIKEEEGQYNNEIQEKMNQIEQLQKDIKELEIKKRELTKKKQELESKLDKNKTIRKEENEPTKGVPISEQTKESISPEEEKKMMFGKNFNKNAYGFKGNPFVFPIPNEEPSLPYSSMFEGII</sequence>
<dbReference type="InterPro" id="IPR000261">
    <property type="entry name" value="EH_dom"/>
</dbReference>
<accession>A0ABQ0DV48</accession>
<feature type="domain" description="EH" evidence="2">
    <location>
        <begin position="9"/>
        <end position="101"/>
    </location>
</feature>
<proteinExistence type="predicted"/>
<feature type="compositionally biased region" description="Polar residues" evidence="1">
    <location>
        <begin position="391"/>
        <end position="402"/>
    </location>
</feature>
<feature type="compositionally biased region" description="Polar residues" evidence="1">
    <location>
        <begin position="261"/>
        <end position="271"/>
    </location>
</feature>
<dbReference type="PANTHER" id="PTHR11216">
    <property type="entry name" value="EH DOMAIN"/>
    <property type="match status" value="1"/>
</dbReference>
<evidence type="ECO:0000313" key="3">
    <source>
        <dbReference type="EMBL" id="GAB1226720.1"/>
    </source>
</evidence>